<organism evidence="1">
    <name type="scientific">Tanacetum cinerariifolium</name>
    <name type="common">Dalmatian daisy</name>
    <name type="synonym">Chrysanthemum cinerariifolium</name>
    <dbReference type="NCBI Taxonomy" id="118510"/>
    <lineage>
        <taxon>Eukaryota</taxon>
        <taxon>Viridiplantae</taxon>
        <taxon>Streptophyta</taxon>
        <taxon>Embryophyta</taxon>
        <taxon>Tracheophyta</taxon>
        <taxon>Spermatophyta</taxon>
        <taxon>Magnoliopsida</taxon>
        <taxon>eudicotyledons</taxon>
        <taxon>Gunneridae</taxon>
        <taxon>Pentapetalae</taxon>
        <taxon>asterids</taxon>
        <taxon>campanulids</taxon>
        <taxon>Asterales</taxon>
        <taxon>Asteraceae</taxon>
        <taxon>Asteroideae</taxon>
        <taxon>Anthemideae</taxon>
        <taxon>Anthemidinae</taxon>
        <taxon>Tanacetum</taxon>
    </lineage>
</organism>
<gene>
    <name evidence="1" type="ORF">Tci_011757</name>
</gene>
<sequence>MKVAEVLKLFLERSDEWIMANKIKIKALKKIYSVKKGKFKKNVDFEFLDNDEERMRKKSCVCESHSTLKRFMPVEYDDQYQMNEASIKMKPKEIQRHKDLIFKIERVTASARLTPQALKGVLFKTQFQCRLKQDPLYVTASFLHSLSTGTAENTDVDGKVNVESRPFNTAKQRVSLACEIAS</sequence>
<evidence type="ECO:0000313" key="1">
    <source>
        <dbReference type="EMBL" id="GEU39779.1"/>
    </source>
</evidence>
<accession>A0A6L2JSU9</accession>
<dbReference type="AlphaFoldDB" id="A0A6L2JSU9"/>
<dbReference type="EMBL" id="BKCJ010001216">
    <property type="protein sequence ID" value="GEU39779.1"/>
    <property type="molecule type" value="Genomic_DNA"/>
</dbReference>
<name>A0A6L2JSU9_TANCI</name>
<reference evidence="1" key="1">
    <citation type="journal article" date="2019" name="Sci. Rep.">
        <title>Draft genome of Tanacetum cinerariifolium, the natural source of mosquito coil.</title>
        <authorList>
            <person name="Yamashiro T."/>
            <person name="Shiraishi A."/>
            <person name="Satake H."/>
            <person name="Nakayama K."/>
        </authorList>
    </citation>
    <scope>NUCLEOTIDE SEQUENCE</scope>
</reference>
<comment type="caution">
    <text evidence="1">The sequence shown here is derived from an EMBL/GenBank/DDBJ whole genome shotgun (WGS) entry which is preliminary data.</text>
</comment>
<protein>
    <submittedName>
        <fullName evidence="1">Uncharacterized protein</fullName>
    </submittedName>
</protein>
<proteinExistence type="predicted"/>